<accession>A0A3E2BP42</accession>
<name>A0A3E2BP42_9BACT</name>
<evidence type="ECO:0000259" key="2">
    <source>
        <dbReference type="Pfam" id="PF18998"/>
    </source>
</evidence>
<sequence length="1059" mass="111546">MKSGKGKPVSGGRVFGLAGLVASAAVLAAFILIGFRTVSNAPANEKPVTTPRVALAGISLPFVPNEGQWDSRLKFRADLFTGTLAVTDRELIFSLLSFKAGRAEGQAGDTDLPEAARRRGRLLVFKERFLSAKGQPAVFALSGKQPAGTRVAYFRGQNSGTWKSKLAGYNSLGLGEIYPGIEVELRASGGNVEKFFYLRPGSKVEDINIKVEGVEALGLSDEGHLVLHTAAGPLEMVNPVGYQEIEGRREYVDVAYEVRARDEYGFQIRGPYNPEYTLVIDPALSTLSASTYIGGTGNDRGYCVGVNAEGQVYVAGYTVSVFQSDFPTTTGVIDTSANGSFDIFISRLNNSLTQLEASTYLGGQGADYVNGLGIDGEGNVYLTGITSSRDFPVTTGAFQTQYRGGDYDTFVVKIAPNLDLLLGGTYLGGSGTDYSAALALLPAQDAVVIGGMTDSANFPVTEGTYSTSLSGSQDAFVAILGGGLDSLAAATFIGGGDYDIASAVAVDGLGHFWVAGRTRSTNFPVTAGAYDGTYNGDYDGFVVHLSPMLDFIYSSTYIGGSGADFLYALALDGAVNPAVYVAGYTSSSDFPVTEGAYDTIFSGLTDIFVSKFDSALGSLIGSTFVGGVSDDRCRALVVDDRGNPYLAGWTRSAGYPITTGTYDPSHNGGWDAVVTKLSVKLGAVLASTFLGGVADDLAYGLALDAQGNVYVTGYTQSSAFPVTNDTYDKEISGTDVFVARFAAVGSYQLTISRAGTGSGLVSSQDGGIDCGSDCSESYDEGYTVTLTATPGEGSVFGGWSGDVTGPDNPIKIVMDSDKSITAKFVPAEDTYTLTVLKSGPGNGTVTSEDEEIDCGEVCSATYPAGTLVKLTATPDEFSGFDSWQGDISGTSKTISFIMDGDKTAVAVFGPYPLADLTGEWSSLKVSRFLGRTIILTGFLKMINDGDGELKGNYKIAYYLSPDGQNLGTLLETRSLSYNLLADSTRLLAFVQYLSQSQNPVGKYLIAVMDVDNEIEEKNEDNNRVVYGPITESTGSGTGEQGQRLELKKLSEAIKNKLGK</sequence>
<dbReference type="InterPro" id="IPR052918">
    <property type="entry name" value="Motility_Chemotaxis_Reg"/>
</dbReference>
<keyword evidence="1" id="KW-0812">Transmembrane</keyword>
<evidence type="ECO:0000313" key="5">
    <source>
        <dbReference type="Proteomes" id="UP000257323"/>
    </source>
</evidence>
<dbReference type="PANTHER" id="PTHR35580">
    <property type="entry name" value="CELL SURFACE GLYCOPROTEIN (S-LAYER PROTEIN)-LIKE PROTEIN"/>
    <property type="match status" value="1"/>
</dbReference>
<evidence type="ECO:0000259" key="3">
    <source>
        <dbReference type="Pfam" id="PF25778"/>
    </source>
</evidence>
<organism evidence="4 5">
    <name type="scientific">Candidatus Saccharicenans subterraneus</name>
    <dbReference type="NCBI Taxonomy" id="2508984"/>
    <lineage>
        <taxon>Bacteria</taxon>
        <taxon>Candidatus Aminicenantota</taxon>
        <taxon>Candidatus Aminicenantia</taxon>
        <taxon>Candidatus Aminicenantales</taxon>
        <taxon>Candidatus Saccharicenantaceae</taxon>
        <taxon>Candidatus Saccharicenans</taxon>
    </lineage>
</organism>
<evidence type="ECO:0008006" key="6">
    <source>
        <dbReference type="Google" id="ProtNLM"/>
    </source>
</evidence>
<proteinExistence type="predicted"/>
<dbReference type="Gene3D" id="2.60.40.10">
    <property type="entry name" value="Immunoglobulins"/>
    <property type="match status" value="1"/>
</dbReference>
<evidence type="ECO:0000313" key="4">
    <source>
        <dbReference type="EMBL" id="RFT16422.1"/>
    </source>
</evidence>
<keyword evidence="1" id="KW-0472">Membrane</keyword>
<dbReference type="Pfam" id="PF06739">
    <property type="entry name" value="SBBP"/>
    <property type="match status" value="2"/>
</dbReference>
<evidence type="ECO:0000256" key="1">
    <source>
        <dbReference type="SAM" id="Phobius"/>
    </source>
</evidence>
<dbReference type="AlphaFoldDB" id="A0A3E2BP42"/>
<dbReference type="PANTHER" id="PTHR35580:SF1">
    <property type="entry name" value="PHYTASE-LIKE DOMAIN-CONTAINING PROTEIN"/>
    <property type="match status" value="1"/>
</dbReference>
<gene>
    <name evidence="4" type="ORF">OP8BY_1600</name>
</gene>
<dbReference type="InterPro" id="IPR013783">
    <property type="entry name" value="Ig-like_fold"/>
</dbReference>
<feature type="transmembrane region" description="Helical" evidence="1">
    <location>
        <begin position="12"/>
        <end position="35"/>
    </location>
</feature>
<dbReference type="InterPro" id="IPR044060">
    <property type="entry name" value="Bacterial_rp_domain"/>
</dbReference>
<comment type="caution">
    <text evidence="4">The sequence shown here is derived from an EMBL/GenBank/DDBJ whole genome shotgun (WGS) entry which is preliminary data.</text>
</comment>
<dbReference type="InterPro" id="IPR057708">
    <property type="entry name" value="DUF7948"/>
</dbReference>
<dbReference type="Proteomes" id="UP000257323">
    <property type="component" value="Unassembled WGS sequence"/>
</dbReference>
<feature type="domain" description="Bacterial repeat" evidence="2">
    <location>
        <begin position="771"/>
        <end position="826"/>
    </location>
</feature>
<keyword evidence="1" id="KW-1133">Transmembrane helix</keyword>
<dbReference type="Pfam" id="PF18998">
    <property type="entry name" value="Flg_new_2"/>
    <property type="match status" value="2"/>
</dbReference>
<dbReference type="Pfam" id="PF25778">
    <property type="entry name" value="DUF7948"/>
    <property type="match status" value="1"/>
</dbReference>
<feature type="domain" description="DUF7948" evidence="3">
    <location>
        <begin position="62"/>
        <end position="282"/>
    </location>
</feature>
<dbReference type="InterPro" id="IPR010620">
    <property type="entry name" value="SBBP_repeat"/>
</dbReference>
<reference evidence="4 5" key="1">
    <citation type="submission" date="2018-08" db="EMBL/GenBank/DDBJ databases">
        <title>Genome analysis of the thermophilic bacterium of the candidate phylum Aminicenantes from deep subsurface aquifer revealed its physiology and ecological role.</title>
        <authorList>
            <person name="Kadnikov V.V."/>
            <person name="Mardanov A.V."/>
            <person name="Beletsky A.V."/>
            <person name="Karnachuk O.V."/>
            <person name="Ravin N.V."/>
        </authorList>
    </citation>
    <scope>NUCLEOTIDE SEQUENCE [LARGE SCALE GENOMIC DNA]</scope>
    <source>
        <strain evidence="4">BY38</strain>
    </source>
</reference>
<protein>
    <recommendedName>
        <fullName evidence="6">Cell surface protein</fullName>
    </recommendedName>
</protein>
<dbReference type="EMBL" id="QUAH01000003">
    <property type="protein sequence ID" value="RFT16422.1"/>
    <property type="molecule type" value="Genomic_DNA"/>
</dbReference>
<feature type="domain" description="Bacterial repeat" evidence="2">
    <location>
        <begin position="841"/>
        <end position="908"/>
    </location>
</feature>